<feature type="chain" id="PRO_5036150533" evidence="1">
    <location>
        <begin position="24"/>
        <end position="185"/>
    </location>
</feature>
<evidence type="ECO:0000313" key="6">
    <source>
        <dbReference type="Proteomes" id="UP000439591"/>
    </source>
</evidence>
<dbReference type="PROSITE" id="PS50914">
    <property type="entry name" value="BON"/>
    <property type="match status" value="2"/>
</dbReference>
<evidence type="ECO:0000313" key="4">
    <source>
        <dbReference type="EMBL" id="CAA0114097.1"/>
    </source>
</evidence>
<dbReference type="InterPro" id="IPR014004">
    <property type="entry name" value="Transpt-assoc_nodulatn_dom_bac"/>
</dbReference>
<dbReference type="EMBL" id="CACSIK010000004">
    <property type="protein sequence ID" value="CAA0114097.1"/>
    <property type="molecule type" value="Genomic_DNA"/>
</dbReference>
<sequence length="185" mass="19987">MKTKKTFATVVIFSSIITAPAIASDWQGKTKDAWLDGKVETALMLNSELNNFAINTDVSQAKVILSGTVNSDLKKELAEQIAQNVDGVDSVDNQITVDERHVSKVEATGKKFSRTWYDLSTTAGINIEYAANDSIEATSIDVDTKNGTVVLTGSVNNDTAHDLAIEIAKGFDHVKEVKDNLIVAN</sequence>
<keyword evidence="1" id="KW-0732">Signal</keyword>
<name>A0A5S9Q9Z6_9GAMM</name>
<feature type="signal peptide" evidence="1">
    <location>
        <begin position="1"/>
        <end position="23"/>
    </location>
</feature>
<feature type="domain" description="BON" evidence="2">
    <location>
        <begin position="31"/>
        <end position="99"/>
    </location>
</feature>
<accession>A0A5S9Q9Z6</accession>
<dbReference type="Gene3D" id="3.30.1340.30">
    <property type="match status" value="2"/>
</dbReference>
<dbReference type="InterPro" id="IPR007055">
    <property type="entry name" value="BON_dom"/>
</dbReference>
<dbReference type="Pfam" id="PF04972">
    <property type="entry name" value="BON"/>
    <property type="match status" value="2"/>
</dbReference>
<reference evidence="5 6" key="1">
    <citation type="submission" date="2019-11" db="EMBL/GenBank/DDBJ databases">
        <authorList>
            <person name="Holert J."/>
        </authorList>
    </citation>
    <scope>NUCLEOTIDE SEQUENCE [LARGE SCALE GENOMIC DNA]</scope>
    <source>
        <strain evidence="3">BC3_2A</strain>
        <strain evidence="4">SB11_1A</strain>
    </source>
</reference>
<dbReference type="AlphaFoldDB" id="A0A5S9Q9Z6"/>
<evidence type="ECO:0000259" key="2">
    <source>
        <dbReference type="PROSITE" id="PS50914"/>
    </source>
</evidence>
<dbReference type="EMBL" id="CACSIM010000003">
    <property type="protein sequence ID" value="CAA0102578.1"/>
    <property type="molecule type" value="Genomic_DNA"/>
</dbReference>
<dbReference type="Proteomes" id="UP000439591">
    <property type="component" value="Unassembled WGS sequence"/>
</dbReference>
<dbReference type="PANTHER" id="PTHR34606">
    <property type="entry name" value="BON DOMAIN-CONTAINING PROTEIN"/>
    <property type="match status" value="1"/>
</dbReference>
<protein>
    <submittedName>
        <fullName evidence="4">Osmotically-inducible protein Y</fullName>
    </submittedName>
</protein>
<dbReference type="PANTHER" id="PTHR34606:SF15">
    <property type="entry name" value="BON DOMAIN-CONTAINING PROTEIN"/>
    <property type="match status" value="1"/>
</dbReference>
<evidence type="ECO:0000313" key="5">
    <source>
        <dbReference type="Proteomes" id="UP000435877"/>
    </source>
</evidence>
<keyword evidence="5" id="KW-1185">Reference proteome</keyword>
<evidence type="ECO:0000256" key="1">
    <source>
        <dbReference type="SAM" id="SignalP"/>
    </source>
</evidence>
<evidence type="ECO:0000313" key="3">
    <source>
        <dbReference type="EMBL" id="CAA0102578.1"/>
    </source>
</evidence>
<dbReference type="Proteomes" id="UP000435877">
    <property type="component" value="Unassembled WGS sequence"/>
</dbReference>
<gene>
    <name evidence="4" type="primary">osmY</name>
    <name evidence="4" type="ORF">IHBHHGIJ_03534</name>
    <name evidence="3" type="ORF">KFEGEMFD_01907</name>
</gene>
<dbReference type="SMART" id="SM00749">
    <property type="entry name" value="BON"/>
    <property type="match status" value="2"/>
</dbReference>
<dbReference type="OrthoDB" id="5733310at2"/>
<dbReference type="InterPro" id="IPR051686">
    <property type="entry name" value="Lipoprotein_DolP"/>
</dbReference>
<proteinExistence type="predicted"/>
<dbReference type="RefSeq" id="WP_159270303.1">
    <property type="nucleotide sequence ID" value="NZ_CACSIK010000004.1"/>
</dbReference>
<organism evidence="4 5">
    <name type="scientific">Zhongshania aliphaticivorans</name>
    <dbReference type="NCBI Taxonomy" id="1470434"/>
    <lineage>
        <taxon>Bacteria</taxon>
        <taxon>Pseudomonadati</taxon>
        <taxon>Pseudomonadota</taxon>
        <taxon>Gammaproteobacteria</taxon>
        <taxon>Cellvibrionales</taxon>
        <taxon>Spongiibacteraceae</taxon>
        <taxon>Zhongshania</taxon>
    </lineage>
</organism>
<feature type="domain" description="BON" evidence="2">
    <location>
        <begin position="117"/>
        <end position="185"/>
    </location>
</feature>